<keyword evidence="5" id="KW-1185">Reference proteome</keyword>
<keyword evidence="2" id="KW-0472">Membrane</keyword>
<evidence type="ECO:0000256" key="1">
    <source>
        <dbReference type="SAM" id="MobiDB-lite"/>
    </source>
</evidence>
<dbReference type="Pfam" id="PF12229">
    <property type="entry name" value="PG_binding_4"/>
    <property type="match status" value="1"/>
</dbReference>
<name>A0A7W3XWC0_9ACTN</name>
<feature type="domain" description="YoaR-like putative peptidoglycan binding" evidence="3">
    <location>
        <begin position="261"/>
        <end position="354"/>
    </location>
</feature>
<dbReference type="EMBL" id="VKHS01000190">
    <property type="protein sequence ID" value="MBB0229925.1"/>
    <property type="molecule type" value="Genomic_DNA"/>
</dbReference>
<feature type="compositionally biased region" description="Low complexity" evidence="1">
    <location>
        <begin position="61"/>
        <end position="74"/>
    </location>
</feature>
<feature type="compositionally biased region" description="Low complexity" evidence="1">
    <location>
        <begin position="1"/>
        <end position="12"/>
    </location>
</feature>
<accession>A0A7W3XWC0</accession>
<sequence>MIDPSPADGAPAGPVPPLPRRDNGAVFRQPDGPTTGPGTGSMEPPPAGYPGADPGTPPGGVPAAPGAHPRAGEAVATANPSDRPSGPGTPPERPLTDEGVAGWPSRDPEATEAMPRLPEPFGTGSTGGARPDAAEAASRFPAPAYGTGYAEPPGHRDTDADEYYEEYEEYDEEPRRGRGGKLLVLALVGVVGLLVVAYGAGLLLNQDDVPRGTTVLGHDIGGTTTQTAVNRLDSVLEDPASAPLLLGIEGETVELLPAVAGLTIDTEATVREAASTDYNPVSVIGSLLGSGREVEPTFGVDEEKLNAALLDLADIGAAAPRDGSISFDTGAPVADYGQPGLAVDVASAAPAVQEVFRLRAATGENPTIEVQTVEVEPEIGRAEVERAMEEFAEPAMSGLVTIVAGADGVPGVAPTIQFSPENSLRQFLSMRPVDGKLVDHYDLEIMASLYGSTFDQVTIVRGDGQATPVTPEDVASVLRLTLRETGEENRVGYLDLDPS</sequence>
<dbReference type="Proteomes" id="UP000530234">
    <property type="component" value="Unassembled WGS sequence"/>
</dbReference>
<keyword evidence="2" id="KW-0812">Transmembrane</keyword>
<protein>
    <recommendedName>
        <fullName evidence="3">YoaR-like putative peptidoglycan binding domain-containing protein</fullName>
    </recommendedName>
</protein>
<organism evidence="4 5">
    <name type="scientific">Streptomyces calidiresistens</name>
    <dbReference type="NCBI Taxonomy" id="1485586"/>
    <lineage>
        <taxon>Bacteria</taxon>
        <taxon>Bacillati</taxon>
        <taxon>Actinomycetota</taxon>
        <taxon>Actinomycetes</taxon>
        <taxon>Kitasatosporales</taxon>
        <taxon>Streptomycetaceae</taxon>
        <taxon>Streptomyces</taxon>
    </lineage>
</organism>
<evidence type="ECO:0000259" key="3">
    <source>
        <dbReference type="Pfam" id="PF12229"/>
    </source>
</evidence>
<dbReference type="InterPro" id="IPR022029">
    <property type="entry name" value="YoaR-like_PG-bd"/>
</dbReference>
<gene>
    <name evidence="4" type="ORF">FOE67_10450</name>
</gene>
<feature type="region of interest" description="Disordered" evidence="1">
    <location>
        <begin position="1"/>
        <end position="134"/>
    </location>
</feature>
<keyword evidence="2" id="KW-1133">Transmembrane helix</keyword>
<proteinExistence type="predicted"/>
<evidence type="ECO:0000313" key="4">
    <source>
        <dbReference type="EMBL" id="MBB0229925.1"/>
    </source>
</evidence>
<dbReference type="AlphaFoldDB" id="A0A7W3XWC0"/>
<reference evidence="5" key="1">
    <citation type="submission" date="2019-10" db="EMBL/GenBank/DDBJ databases">
        <title>Streptomyces sp. nov., a novel actinobacterium isolated from alkaline environment.</title>
        <authorList>
            <person name="Golinska P."/>
        </authorList>
    </citation>
    <scope>NUCLEOTIDE SEQUENCE [LARGE SCALE GENOMIC DNA]</scope>
    <source>
        <strain evidence="5">DSM 42108</strain>
    </source>
</reference>
<evidence type="ECO:0000256" key="2">
    <source>
        <dbReference type="SAM" id="Phobius"/>
    </source>
</evidence>
<feature type="transmembrane region" description="Helical" evidence="2">
    <location>
        <begin position="182"/>
        <end position="204"/>
    </location>
</feature>
<feature type="compositionally biased region" description="Low complexity" evidence="1">
    <location>
        <begin position="30"/>
        <end position="42"/>
    </location>
</feature>
<evidence type="ECO:0000313" key="5">
    <source>
        <dbReference type="Proteomes" id="UP000530234"/>
    </source>
</evidence>
<comment type="caution">
    <text evidence="4">The sequence shown here is derived from an EMBL/GenBank/DDBJ whole genome shotgun (WGS) entry which is preliminary data.</text>
</comment>